<evidence type="ECO:0000256" key="1">
    <source>
        <dbReference type="SAM" id="Coils"/>
    </source>
</evidence>
<feature type="coiled-coil region" evidence="1">
    <location>
        <begin position="74"/>
        <end position="108"/>
    </location>
</feature>
<feature type="compositionally biased region" description="Polar residues" evidence="2">
    <location>
        <begin position="2718"/>
        <end position="2738"/>
    </location>
</feature>
<feature type="coiled-coil region" evidence="1">
    <location>
        <begin position="2055"/>
        <end position="2096"/>
    </location>
</feature>
<comment type="caution">
    <text evidence="3">The sequence shown here is derived from an EMBL/GenBank/DDBJ whole genome shotgun (WGS) entry which is preliminary data.</text>
</comment>
<feature type="coiled-coil region" evidence="1">
    <location>
        <begin position="1348"/>
        <end position="1450"/>
    </location>
</feature>
<protein>
    <submittedName>
        <fullName evidence="3">Surface antigen repeat-containing protein</fullName>
    </submittedName>
</protein>
<dbReference type="OrthoDB" id="332862at2759"/>
<gene>
    <name evidence="3" type="ORF">CSUI_007919</name>
</gene>
<dbReference type="Proteomes" id="UP000221165">
    <property type="component" value="Unassembled WGS sequence"/>
</dbReference>
<keyword evidence="1" id="KW-0175">Coiled coil</keyword>
<dbReference type="RefSeq" id="XP_067919962.1">
    <property type="nucleotide sequence ID" value="XM_068068062.1"/>
</dbReference>
<feature type="coiled-coil region" evidence="1">
    <location>
        <begin position="851"/>
        <end position="928"/>
    </location>
</feature>
<dbReference type="PANTHER" id="PTHR23159">
    <property type="entry name" value="CENTROSOMAL PROTEIN 2"/>
    <property type="match status" value="1"/>
</dbReference>
<reference evidence="3 4" key="1">
    <citation type="journal article" date="2017" name="Int. J. Parasitol.">
        <title>The genome of the protozoan parasite Cystoisospora suis and a reverse vaccinology approach to identify vaccine candidates.</title>
        <authorList>
            <person name="Palmieri N."/>
            <person name="Shrestha A."/>
            <person name="Ruttkowski B."/>
            <person name="Beck T."/>
            <person name="Vogl C."/>
            <person name="Tomley F."/>
            <person name="Blake D.P."/>
            <person name="Joachim A."/>
        </authorList>
    </citation>
    <scope>NUCLEOTIDE SEQUENCE [LARGE SCALE GENOMIC DNA]</scope>
    <source>
        <strain evidence="3 4">Wien I</strain>
    </source>
</reference>
<feature type="compositionally biased region" description="Polar residues" evidence="2">
    <location>
        <begin position="50"/>
        <end position="64"/>
    </location>
</feature>
<feature type="compositionally biased region" description="Polar residues" evidence="2">
    <location>
        <begin position="2907"/>
        <end position="2922"/>
    </location>
</feature>
<feature type="compositionally biased region" description="Polar residues" evidence="2">
    <location>
        <begin position="2819"/>
        <end position="2831"/>
    </location>
</feature>
<feature type="non-terminal residue" evidence="3">
    <location>
        <position position="1"/>
    </location>
</feature>
<feature type="coiled-coil region" evidence="1">
    <location>
        <begin position="974"/>
        <end position="1043"/>
    </location>
</feature>
<feature type="compositionally biased region" description="Basic residues" evidence="2">
    <location>
        <begin position="1"/>
        <end position="11"/>
    </location>
</feature>
<feature type="region of interest" description="Disordered" evidence="2">
    <location>
        <begin position="1992"/>
        <end position="2033"/>
    </location>
</feature>
<proteinExistence type="predicted"/>
<feature type="coiled-coil region" evidence="1">
    <location>
        <begin position="1069"/>
        <end position="1149"/>
    </location>
</feature>
<feature type="region of interest" description="Disordered" evidence="2">
    <location>
        <begin position="2690"/>
        <end position="2870"/>
    </location>
</feature>
<feature type="compositionally biased region" description="Low complexity" evidence="2">
    <location>
        <begin position="2739"/>
        <end position="2753"/>
    </location>
</feature>
<feature type="region of interest" description="Disordered" evidence="2">
    <location>
        <begin position="211"/>
        <end position="230"/>
    </location>
</feature>
<organism evidence="3 4">
    <name type="scientific">Cystoisospora suis</name>
    <dbReference type="NCBI Taxonomy" id="483139"/>
    <lineage>
        <taxon>Eukaryota</taxon>
        <taxon>Sar</taxon>
        <taxon>Alveolata</taxon>
        <taxon>Apicomplexa</taxon>
        <taxon>Conoidasida</taxon>
        <taxon>Coccidia</taxon>
        <taxon>Eucoccidiorida</taxon>
        <taxon>Eimeriorina</taxon>
        <taxon>Sarcocystidae</taxon>
        <taxon>Cystoisospora</taxon>
    </lineage>
</organism>
<feature type="coiled-coil region" evidence="1">
    <location>
        <begin position="324"/>
        <end position="652"/>
    </location>
</feature>
<feature type="region of interest" description="Disordered" evidence="2">
    <location>
        <begin position="1933"/>
        <end position="1967"/>
    </location>
</feature>
<name>A0A2C6KP48_9APIC</name>
<accession>A0A2C6KP48</accession>
<feature type="compositionally biased region" description="Basic and acidic residues" evidence="2">
    <location>
        <begin position="2695"/>
        <end position="2709"/>
    </location>
</feature>
<feature type="compositionally biased region" description="Basic and acidic residues" evidence="2">
    <location>
        <begin position="2891"/>
        <end position="2906"/>
    </location>
</feature>
<feature type="compositionally biased region" description="Polar residues" evidence="2">
    <location>
        <begin position="1706"/>
        <end position="1718"/>
    </location>
</feature>
<feature type="compositionally biased region" description="Basic and acidic residues" evidence="2">
    <location>
        <begin position="2010"/>
        <end position="2021"/>
    </location>
</feature>
<evidence type="ECO:0000256" key="2">
    <source>
        <dbReference type="SAM" id="MobiDB-lite"/>
    </source>
</evidence>
<evidence type="ECO:0000313" key="3">
    <source>
        <dbReference type="EMBL" id="PHJ18254.1"/>
    </source>
</evidence>
<feature type="region of interest" description="Disordered" evidence="2">
    <location>
        <begin position="1681"/>
        <end position="1724"/>
    </location>
</feature>
<feature type="region of interest" description="Disordered" evidence="2">
    <location>
        <begin position="2883"/>
        <end position="2969"/>
    </location>
</feature>
<dbReference type="GeneID" id="94431273"/>
<feature type="coiled-coil region" evidence="1">
    <location>
        <begin position="704"/>
        <end position="794"/>
    </location>
</feature>
<feature type="compositionally biased region" description="Basic and acidic residues" evidence="2">
    <location>
        <begin position="2111"/>
        <end position="2129"/>
    </location>
</feature>
<feature type="compositionally biased region" description="Low complexity" evidence="2">
    <location>
        <begin position="2855"/>
        <end position="2870"/>
    </location>
</feature>
<dbReference type="EMBL" id="MIGC01004296">
    <property type="protein sequence ID" value="PHJ18254.1"/>
    <property type="molecule type" value="Genomic_DNA"/>
</dbReference>
<dbReference type="VEuPathDB" id="ToxoDB:CSUI_007919"/>
<feature type="region of interest" description="Disordered" evidence="2">
    <location>
        <begin position="1"/>
        <end position="64"/>
    </location>
</feature>
<evidence type="ECO:0000313" key="4">
    <source>
        <dbReference type="Proteomes" id="UP000221165"/>
    </source>
</evidence>
<feature type="compositionally biased region" description="Basic and acidic residues" evidence="2">
    <location>
        <begin position="1681"/>
        <end position="1705"/>
    </location>
</feature>
<feature type="region of interest" description="Disordered" evidence="2">
    <location>
        <begin position="2560"/>
        <end position="2599"/>
    </location>
</feature>
<dbReference type="PANTHER" id="PTHR23159:SF31">
    <property type="entry name" value="CENTROSOME-ASSOCIATED PROTEIN CEP250 ISOFORM X1"/>
    <property type="match status" value="1"/>
</dbReference>
<feature type="region of interest" description="Disordered" evidence="2">
    <location>
        <begin position="1226"/>
        <end position="1247"/>
    </location>
</feature>
<sequence length="2969" mass="338749">RSRSAARQRKVPGKEEGADDSGVLSTSFPLLPVPKGWERQAAAGGWDSGTGPNNQTEDTDLSASRRSVVLEDGITRLQAALEVVRESRDALRRECQEVRRREESGRQETDRLRLQCLKLQEAARDMHRRLGDIRSDFAVAETETKKVREELQRVREELRHEREERTKCIEQVATQEGKISSLQREREEGRRRLEAAEQQRESLMRSLRLLTEREENSSLAREEESTGDARRKNEVAFQVLEEQFTVMDRELRRAVEERDHFRAKYHSTQEALHAAQHHEQQVRAQLEKEARALPSASMAVLSKNSVPGFSTGKGVLCSSEGQGQQEAHQKRERAQEEVMRLQKELDAAVHLRDLHAKRCDVFKEKLSSQTDQMREMQLEIEQLCSRVDELGRAHGFKEVSLTTERQLTAQLRERCEDLEKEIAELRRKRRLSEADARDGQKILRETESALHSTRRQLQEVLKEREALREEVLQKEEELHLATLGMQDKDQKLQQVEKEVAQNRRQTEEAEAEKEMVKSLERQNTALREELNNRVKLNGVLEEKLHGLEQVLEKHKEQIQLHLQREAEEAKMREDLRRQKERAEHVLQQKETELNDAEQRLQLLQSEKTALQRSSEERDKRLQHLQEEVEEVLRQKAQALQAQESRETELQEKVRETEEFKSRLEDGPDKGLLLREIERREGDVHKLETQLQTLILLVKDREIKLKHLQGERDTLVGQAEELRDMLNEKEVRLRRVQEETRAISSEADALRRGHEEFQAAVESLQDLLSQRESELERLQEEQIQLQEELGRKEGQLCHVQDEARTLPAKLVEIQRSYDTLQKSHLELQRAVSERNEEFARLQTETSQRTTKEKKLRELLTAKDEELRLAEEKFSETRSAELEAISRRLVALEAKYKALQESQIERERQSARQQKELLAAREEAKTLKELLTAKDTELERTRNDLSAVPSLAKELQAKDEEARRLLEQLGHGDERLRSAEQQAEAAASKLKETARRCERLEKECHDLQGALQELETQRENTLGELHASHKEIQRLKDELTQVRQRREKAKPSLTKEQVEAVETLGVTEQARREAEQARLEAERGFQVLERRLKETEDQRKAAVEARARELDRLEAELKEQKDSHDRILDELKEKQELCGVLQKKLQELLSQRGAAEEAHDRILSALREQEHISRDLEKQLRETNRWWREGLQRAHASLQAAVAIPLPVASENNVVADTGGAEGELTVKPVSEREDSSISPQQNPPEAISVGADRGSTLVDELIAQLEQLRKERKAVARALRAREDEIEATRSTLDNTAEHVKELQEALRRADTIRREAVEQEEHQALQLGRVRAELAAAQADISERRKTISRLHEKLQEGNKRCRSLEEQFQAFLEEKRALAVTAGIVSERAIEAAMAEKEREIQRLEVEVTELRAQAAVYKTEKEAREEDLKAVADRVQQMISEREQAVAESSKVAREKRQLEHWTLQAEARESHLQAECFKLRRAIDELAEQQALAQSTCGGLEEEKKELETRILEISKEKDAVQKEKEQADDLARQLREQIRELEASIDQKEKKVREEEGRTRALESKCGELQKNLNSLRTTETRRGEAEKKAKELEELLRLEKSKVRVLEEDIKLRAQAADRQNHVRELDMEDKIRQLEEEHRRAESQRAREVDEERRRIQDEWSQLRKLQDELERARENLEERKRQSDTEKRREVSLWEKDSASPTQTLQPQKGQTETERVVGQHQESEYNALMQELRSKEAQYRGEIESLRNQESKVNEENSRLRRRLNLLEDQLDSAQGAIGELKAAVAATEERRAEEEEKAAQRSLKEAADARLRLEKKRRYLKEKLEETEGELSRQRELNAATESKLQALQATMGEIQRTLRKREEELASTIATVRGRDSQLARVEKEMAVLRRAATDAETNLAKLAEAKRELEQKNAALTEQLKEQREAMQRRDEDRDSSMLRERLKASQRAEEEKQRRVTLEVELRELRERCEELEQERRQRMVLTQREQPSRQELTAESQEWRQESDRAVTEDSVVPSASPHTLDSRDAEILRLKTSLSGMSRENEDIRLSLKRAESGIARLREELATKQYQIAQLEKHLEEKTQRCSLHDCQGDGGENETGGRHKEGQVVGEGETKQTERAAREAAARVKTLEQRVHAASIREEKLRRELEDSNRRTKRLQRALDEALNTCEDIKNSHEEAKRLWSVERRNLLETMKEADEEGKELAVLKEACTALERENAVFQRELDRQAVDLSALQAKVLRLTDHNEQLQAELVKQTDAASAVTPLQREVAQLQDELAMREEASREVSKDLEVYRLKTRELETEVADLWRQIAGEREEKEKLEDANVLLASHGNAGQKLRYAGVLKKQLSAERLARLRLQREFNKLRVETFSLRPLVRLLAGESLSPGVAFGGGEVEPRLETVGKSGLAGSVSIMAASKDTASVILAASRGRRSAGSSRIGFRRPSARHRPPARLPRFLGRSLSLSVRSLGRSVSSSRPCPPPLDIRARDSVSPASAATQLRVLHRSFSFVIAQFTGVLALLQDVLQDDGLVEHLASALPAFTPLPPTRPLPPWPDSASQRFGHTGAPRLAADVDSGDDAPPGLSLSQLELPPSSPAVPSYAAALGFWHQVSLPGGNGEEWAAALAETERKQFFSRLSEVKAELRKKLRERTSVACRVPSSLTQGLPAACSSPLLRSQLPFERGRPRGDSASDGRNKAPTLVGNRESSSPLPLRNAVQTNALSPESSRGSVCVLSSSLGGPPSHKGVGKPVRNPGSIAVKRRTARSAPEQLRTAQEAGRMDTSSSSLQGIKEAEEAHPRHHGLAGNQETNGKKTSLSFLSGDREDSPDRQPGARIRRFEPRSSLSLSPSTTPESSVLRLSPRRLSLFVGEGGVATPTRRQELAGDRTDNRNRSLSDPQLGDSSAFSQYRQDGLGEASRRSLAETSTYSSCASSLSSSRFPSPENTWNGCGEAAKEA</sequence>
<keyword evidence="4" id="KW-1185">Reference proteome</keyword>
<feature type="region of interest" description="Disordered" evidence="2">
    <location>
        <begin position="2103"/>
        <end position="2129"/>
    </location>
</feature>
<feature type="coiled-coil region" evidence="1">
    <location>
        <begin position="1250"/>
        <end position="1322"/>
    </location>
</feature>
<feature type="compositionally biased region" description="Polar residues" evidence="2">
    <location>
        <begin position="1996"/>
        <end position="2009"/>
    </location>
</feature>
<feature type="compositionally biased region" description="Low complexity" evidence="2">
    <location>
        <begin position="2938"/>
        <end position="2954"/>
    </location>
</feature>